<dbReference type="InterPro" id="IPR027417">
    <property type="entry name" value="P-loop_NTPase"/>
</dbReference>
<protein>
    <recommendedName>
        <fullName evidence="3">Sulfotransferase domain-containing protein</fullName>
    </recommendedName>
</protein>
<reference evidence="1" key="1">
    <citation type="submission" date="2021-01" db="EMBL/GenBank/DDBJ databases">
        <authorList>
            <person name="Corre E."/>
            <person name="Pelletier E."/>
            <person name="Niang G."/>
            <person name="Scheremetjew M."/>
            <person name="Finn R."/>
            <person name="Kale V."/>
            <person name="Holt S."/>
            <person name="Cochrane G."/>
            <person name="Meng A."/>
            <person name="Brown T."/>
            <person name="Cohen L."/>
        </authorList>
    </citation>
    <scope>NUCLEOTIDE SEQUENCE</scope>
    <source>
        <strain evidence="1">Isolate 1302-5</strain>
    </source>
</reference>
<dbReference type="EMBL" id="HBKQ01026748">
    <property type="protein sequence ID" value="CAE2244730.1"/>
    <property type="molecule type" value="Transcribed_RNA"/>
</dbReference>
<organism evidence="1">
    <name type="scientific">Odontella aurita</name>
    <dbReference type="NCBI Taxonomy" id="265563"/>
    <lineage>
        <taxon>Eukaryota</taxon>
        <taxon>Sar</taxon>
        <taxon>Stramenopiles</taxon>
        <taxon>Ochrophyta</taxon>
        <taxon>Bacillariophyta</taxon>
        <taxon>Mediophyceae</taxon>
        <taxon>Biddulphiophycidae</taxon>
        <taxon>Eupodiscales</taxon>
        <taxon>Odontellaceae</taxon>
        <taxon>Odontella</taxon>
    </lineage>
</organism>
<accession>A0A6U6FAX7</accession>
<evidence type="ECO:0000313" key="1">
    <source>
        <dbReference type="EMBL" id="CAE2244730.1"/>
    </source>
</evidence>
<dbReference type="AlphaFoldDB" id="A0A6U6FAX7"/>
<name>A0A6U6FAX7_9STRA</name>
<sequence length="283" mass="33773">MLEKFLNSSPSHIAKLEEWKQLPPQNRSHIEMDIFCNQGVDYYLRNYYWERPKFTGRRCTLQMNEVWPLQGYRMGEFPRSLIKHKYTIVRDPLSHVLSMFFHCTESKDHATRAHMMPPNLDDWLTAWANARGNQTQFRQNGKFSCYKPLDYQADYLEYIPDKGQGKAFLKNSFDVLGDLNRIQKSICAIFIKYQGEVPRECDCTNQRRLAYERSDRESHGVKHHGSTYYVTDQQRKLILESTRPRDVELYNVVQDVFQEQVEEIEKEHNFAMCEKFRTFDEEP</sequence>
<dbReference type="EMBL" id="HBKQ01026759">
    <property type="protein sequence ID" value="CAE2244744.1"/>
    <property type="molecule type" value="Transcribed_RNA"/>
</dbReference>
<evidence type="ECO:0000313" key="2">
    <source>
        <dbReference type="EMBL" id="CAE2244744.1"/>
    </source>
</evidence>
<proteinExistence type="predicted"/>
<gene>
    <name evidence="1" type="ORF">OAUR00152_LOCUS18111</name>
    <name evidence="2" type="ORF">OAUR00152_LOCUS18119</name>
</gene>
<dbReference type="Gene3D" id="3.40.50.300">
    <property type="entry name" value="P-loop containing nucleotide triphosphate hydrolases"/>
    <property type="match status" value="1"/>
</dbReference>
<evidence type="ECO:0008006" key="3">
    <source>
        <dbReference type="Google" id="ProtNLM"/>
    </source>
</evidence>